<dbReference type="Proteomes" id="UP000323425">
    <property type="component" value="Unassembled WGS sequence"/>
</dbReference>
<gene>
    <name evidence="1" type="ORF">FX985_03308</name>
</gene>
<evidence type="ECO:0000313" key="1">
    <source>
        <dbReference type="EMBL" id="KAA8563240.1"/>
    </source>
</evidence>
<evidence type="ECO:0000313" key="2">
    <source>
        <dbReference type="Proteomes" id="UP000323425"/>
    </source>
</evidence>
<dbReference type="AlphaFoldDB" id="A0A5M9J434"/>
<dbReference type="RefSeq" id="WP_150294851.1">
    <property type="nucleotide sequence ID" value="NZ_VTFH01000001.1"/>
</dbReference>
<dbReference type="EMBL" id="VTFH01000001">
    <property type="protein sequence ID" value="KAA8563240.1"/>
    <property type="molecule type" value="Genomic_DNA"/>
</dbReference>
<protein>
    <submittedName>
        <fullName evidence="1">Uncharacterized protein</fullName>
    </submittedName>
</protein>
<reference evidence="1 2" key="1">
    <citation type="journal article" date="2018" name="Plant Biotechnol. Rep.">
        <title>Diversity and antifungal activity of endophytic bacteria associated with Panax ginseng seedlings.</title>
        <authorList>
            <person name="Park J.M."/>
            <person name="Hong C.E."/>
            <person name="Jo S.H."/>
        </authorList>
    </citation>
    <scope>NUCLEOTIDE SEQUENCE [LARGE SCALE GENOMIC DNA]</scope>
    <source>
        <strain evidence="1 2">PgKB38</strain>
    </source>
</reference>
<name>A0A5M9J434_9PSED</name>
<sequence>MSDFGYCESDVCNREGCDGVIQMRKAENCSCHLNAPCGACTAPRHYCDTCEWDEEDEEIPTPEPYKGEVWKYVPPPPLDPTRVDWRYIPHTHFTMIKEGVYPVHMTRAEVEKEVVGTFGGRFEYFGGGKFKYIAYTD</sequence>
<organism evidence="1 2">
    <name type="scientific">Pseudomonas extremaustralis</name>
    <dbReference type="NCBI Taxonomy" id="359110"/>
    <lineage>
        <taxon>Bacteria</taxon>
        <taxon>Pseudomonadati</taxon>
        <taxon>Pseudomonadota</taxon>
        <taxon>Gammaproteobacteria</taxon>
        <taxon>Pseudomonadales</taxon>
        <taxon>Pseudomonadaceae</taxon>
        <taxon>Pseudomonas</taxon>
    </lineage>
</organism>
<proteinExistence type="predicted"/>
<comment type="caution">
    <text evidence="1">The sequence shown here is derived from an EMBL/GenBank/DDBJ whole genome shotgun (WGS) entry which is preliminary data.</text>
</comment>
<accession>A0A5M9J434</accession>